<keyword evidence="3" id="KW-1003">Cell membrane</keyword>
<keyword evidence="7" id="KW-0675">Receptor</keyword>
<proteinExistence type="inferred from homology"/>
<evidence type="ECO:0000256" key="2">
    <source>
        <dbReference type="ARBA" id="ARBA00008685"/>
    </source>
</evidence>
<keyword evidence="5 9" id="KW-1133">Transmembrane helix</keyword>
<dbReference type="Gene3D" id="1.10.287.70">
    <property type="match status" value="1"/>
</dbReference>
<evidence type="ECO:0000259" key="10">
    <source>
        <dbReference type="Pfam" id="PF00060"/>
    </source>
</evidence>
<feature type="domain" description="Ionotropic glutamate receptor C-terminal" evidence="10">
    <location>
        <begin position="17"/>
        <end position="141"/>
    </location>
</feature>
<dbReference type="PANTHER" id="PTHR42643">
    <property type="entry name" value="IONOTROPIC RECEPTOR 20A-RELATED"/>
    <property type="match status" value="1"/>
</dbReference>
<dbReference type="InterPro" id="IPR052192">
    <property type="entry name" value="Insect_Ionotropic_Sensory_Rcpt"/>
</dbReference>
<evidence type="ECO:0000313" key="12">
    <source>
        <dbReference type="Proteomes" id="UP001162162"/>
    </source>
</evidence>
<keyword evidence="6 9" id="KW-0472">Membrane</keyword>
<evidence type="ECO:0000256" key="7">
    <source>
        <dbReference type="ARBA" id="ARBA00023170"/>
    </source>
</evidence>
<name>A0AAV8Y2R2_9CUCU</name>
<reference evidence="11" key="1">
    <citation type="journal article" date="2023" name="Insect Mol. Biol.">
        <title>Genome sequencing provides insights into the evolution of gene families encoding plant cell wall-degrading enzymes in longhorned beetles.</title>
        <authorList>
            <person name="Shin N.R."/>
            <person name="Okamura Y."/>
            <person name="Kirsch R."/>
            <person name="Pauchet Y."/>
        </authorList>
    </citation>
    <scope>NUCLEOTIDE SEQUENCE</scope>
    <source>
        <strain evidence="11">AMC_N1</strain>
    </source>
</reference>
<gene>
    <name evidence="11" type="ORF">NQ318_012988</name>
</gene>
<dbReference type="GO" id="GO:0050906">
    <property type="term" value="P:detection of stimulus involved in sensory perception"/>
    <property type="evidence" value="ECO:0007669"/>
    <property type="project" value="UniProtKB-ARBA"/>
</dbReference>
<dbReference type="EMBL" id="JAPWTK010000237">
    <property type="protein sequence ID" value="KAJ8944841.1"/>
    <property type="molecule type" value="Genomic_DNA"/>
</dbReference>
<evidence type="ECO:0000256" key="1">
    <source>
        <dbReference type="ARBA" id="ARBA00004651"/>
    </source>
</evidence>
<evidence type="ECO:0000256" key="8">
    <source>
        <dbReference type="ARBA" id="ARBA00023180"/>
    </source>
</evidence>
<dbReference type="Proteomes" id="UP001162162">
    <property type="component" value="Unassembled WGS sequence"/>
</dbReference>
<dbReference type="Pfam" id="PF00060">
    <property type="entry name" value="Lig_chan"/>
    <property type="match status" value="1"/>
</dbReference>
<dbReference type="InterPro" id="IPR001320">
    <property type="entry name" value="Iontro_rcpt_C"/>
</dbReference>
<evidence type="ECO:0000313" key="11">
    <source>
        <dbReference type="EMBL" id="KAJ8944841.1"/>
    </source>
</evidence>
<evidence type="ECO:0000256" key="3">
    <source>
        <dbReference type="ARBA" id="ARBA00022475"/>
    </source>
</evidence>
<dbReference type="PANTHER" id="PTHR42643:SF40">
    <property type="entry name" value="IONOTROPIC RECEPTOR 41A-RELATED"/>
    <property type="match status" value="1"/>
</dbReference>
<evidence type="ECO:0000256" key="4">
    <source>
        <dbReference type="ARBA" id="ARBA00022692"/>
    </source>
</evidence>
<dbReference type="GO" id="GO:0015276">
    <property type="term" value="F:ligand-gated monoatomic ion channel activity"/>
    <property type="evidence" value="ECO:0007669"/>
    <property type="project" value="InterPro"/>
</dbReference>
<evidence type="ECO:0000256" key="6">
    <source>
        <dbReference type="ARBA" id="ARBA00023136"/>
    </source>
</evidence>
<comment type="subcellular location">
    <subcellularLocation>
        <location evidence="1">Cell membrane</location>
        <topology evidence="1">Multi-pass membrane protein</topology>
    </subcellularLocation>
</comment>
<keyword evidence="8" id="KW-0325">Glycoprotein</keyword>
<protein>
    <recommendedName>
        <fullName evidence="10">Ionotropic glutamate receptor C-terminal domain-containing protein</fullName>
    </recommendedName>
</protein>
<organism evidence="11 12">
    <name type="scientific">Aromia moschata</name>
    <dbReference type="NCBI Taxonomy" id="1265417"/>
    <lineage>
        <taxon>Eukaryota</taxon>
        <taxon>Metazoa</taxon>
        <taxon>Ecdysozoa</taxon>
        <taxon>Arthropoda</taxon>
        <taxon>Hexapoda</taxon>
        <taxon>Insecta</taxon>
        <taxon>Pterygota</taxon>
        <taxon>Neoptera</taxon>
        <taxon>Endopterygota</taxon>
        <taxon>Coleoptera</taxon>
        <taxon>Polyphaga</taxon>
        <taxon>Cucujiformia</taxon>
        <taxon>Chrysomeloidea</taxon>
        <taxon>Cerambycidae</taxon>
        <taxon>Cerambycinae</taxon>
        <taxon>Callichromatini</taxon>
        <taxon>Aromia</taxon>
    </lineage>
</organism>
<keyword evidence="12" id="KW-1185">Reference proteome</keyword>
<dbReference type="AlphaFoldDB" id="A0AAV8Y2R2"/>
<evidence type="ECO:0000256" key="9">
    <source>
        <dbReference type="SAM" id="Phobius"/>
    </source>
</evidence>
<dbReference type="GO" id="GO:0005886">
    <property type="term" value="C:plasma membrane"/>
    <property type="evidence" value="ECO:0007669"/>
    <property type="project" value="UniProtKB-SubCell"/>
</dbReference>
<comment type="caution">
    <text evidence="11">The sequence shown here is derived from an EMBL/GenBank/DDBJ whole genome shotgun (WGS) entry which is preliminary data.</text>
</comment>
<evidence type="ECO:0000256" key="5">
    <source>
        <dbReference type="ARBA" id="ARBA00022989"/>
    </source>
</evidence>
<feature type="transmembrane region" description="Helical" evidence="9">
    <location>
        <begin position="20"/>
        <end position="42"/>
    </location>
</feature>
<comment type="similarity">
    <text evidence="2">Belongs to the glutamate-gated ion channel (TC 1.A.10.1) family.</text>
</comment>
<keyword evidence="4 9" id="KW-0812">Transmembrane</keyword>
<feature type="transmembrane region" description="Helical" evidence="9">
    <location>
        <begin position="94"/>
        <end position="119"/>
    </location>
</feature>
<accession>A0AAV8Y2R2</accession>
<sequence length="164" mass="18999">MERRLAAGWLTPLLSYSTQLWIAVGIVFLLGILGLFLIHYFYSKVQIDLKSFIFRREDIEREHWTPSDLFDSAVFSIIKLFLTQSVTKEEIPRSIIGSYFVGLFFLFSLFLTSTFSSGFSSIMTIPRYQDPIDTIEDFFRSDLEWGATQEVWTTSIANTDEVCM</sequence>